<dbReference type="SUPFAM" id="SSF53850">
    <property type="entry name" value="Periplasmic binding protein-like II"/>
    <property type="match status" value="1"/>
</dbReference>
<reference evidence="4 5" key="1">
    <citation type="submission" date="2017-02" db="EMBL/GenBank/DDBJ databases">
        <title>Pseudoalteromonas ulvae TC14 Genome.</title>
        <authorList>
            <person name="Molmeret M."/>
        </authorList>
    </citation>
    <scope>NUCLEOTIDE SEQUENCE [LARGE SCALE GENOMIC DNA]</scope>
    <source>
        <strain evidence="4">TC14</strain>
    </source>
</reference>
<name>A0A244CNE2_PSEDV</name>
<dbReference type="AlphaFoldDB" id="A0A244CNE2"/>
<evidence type="ECO:0000256" key="2">
    <source>
        <dbReference type="ARBA" id="ARBA00022729"/>
    </source>
</evidence>
<comment type="caution">
    <text evidence="4">The sequence shown here is derived from an EMBL/GenBank/DDBJ whole genome shotgun (WGS) entry which is preliminary data.</text>
</comment>
<feature type="domain" description="Solute-binding protein family 3/N-terminal" evidence="3">
    <location>
        <begin position="16"/>
        <end position="238"/>
    </location>
</feature>
<dbReference type="Proteomes" id="UP000194841">
    <property type="component" value="Unassembled WGS sequence"/>
</dbReference>
<keyword evidence="2" id="KW-0732">Signal</keyword>
<evidence type="ECO:0000256" key="1">
    <source>
        <dbReference type="ARBA" id="ARBA00010333"/>
    </source>
</evidence>
<dbReference type="Pfam" id="PF00497">
    <property type="entry name" value="SBP_bac_3"/>
    <property type="match status" value="1"/>
</dbReference>
<keyword evidence="5" id="KW-1185">Reference proteome</keyword>
<accession>A0A244CNE2</accession>
<comment type="similarity">
    <text evidence="1">Belongs to the bacterial solute-binding protein 3 family.</text>
</comment>
<gene>
    <name evidence="4" type="ORF">B1199_16200</name>
</gene>
<sequence>MLICLFLLSFSSKSNTYTVLSYDGANPPYSYFQQGQIKGIFPDIFTRISELTGHEFKFIPVAVGRGQQMFDRGLIDIEPGINPIWRQTTQVRGIYSQEYMFSHEVVLSRTAETITQPEQLYGKIIGAVRGYRYGEFERHFASNRIVKVDNLSESLLLAQLHHGFIDYVLIGDVTAYYFIKQNPQYRDFHVIYQVSKLPVSMRMQPKLKTLHKDINLALETMIQNDEFTTIYNRYIYSPKSEPTIAN</sequence>
<dbReference type="EMBL" id="MWPV01000005">
    <property type="protein sequence ID" value="OUL57026.1"/>
    <property type="molecule type" value="Genomic_DNA"/>
</dbReference>
<dbReference type="Gene3D" id="3.40.190.10">
    <property type="entry name" value="Periplasmic binding protein-like II"/>
    <property type="match status" value="2"/>
</dbReference>
<evidence type="ECO:0000313" key="5">
    <source>
        <dbReference type="Proteomes" id="UP000194841"/>
    </source>
</evidence>
<evidence type="ECO:0000259" key="3">
    <source>
        <dbReference type="SMART" id="SM00062"/>
    </source>
</evidence>
<protein>
    <recommendedName>
        <fullName evidence="3">Solute-binding protein family 3/N-terminal domain-containing protein</fullName>
    </recommendedName>
</protein>
<proteinExistence type="inferred from homology"/>
<organism evidence="4 5">
    <name type="scientific">Pseudoalteromonas ulvae</name>
    <dbReference type="NCBI Taxonomy" id="107327"/>
    <lineage>
        <taxon>Bacteria</taxon>
        <taxon>Pseudomonadati</taxon>
        <taxon>Pseudomonadota</taxon>
        <taxon>Gammaproteobacteria</taxon>
        <taxon>Alteromonadales</taxon>
        <taxon>Pseudoalteromonadaceae</taxon>
        <taxon>Pseudoalteromonas</taxon>
    </lineage>
</organism>
<dbReference type="SMART" id="SM00062">
    <property type="entry name" value="PBPb"/>
    <property type="match status" value="1"/>
</dbReference>
<dbReference type="PANTHER" id="PTHR35936:SF35">
    <property type="entry name" value="L-CYSTINE-BINDING PROTEIN TCYJ"/>
    <property type="match status" value="1"/>
</dbReference>
<dbReference type="PANTHER" id="PTHR35936">
    <property type="entry name" value="MEMBRANE-BOUND LYTIC MUREIN TRANSGLYCOSYLASE F"/>
    <property type="match status" value="1"/>
</dbReference>
<dbReference type="InterPro" id="IPR001638">
    <property type="entry name" value="Solute-binding_3/MltF_N"/>
</dbReference>
<evidence type="ECO:0000313" key="4">
    <source>
        <dbReference type="EMBL" id="OUL57026.1"/>
    </source>
</evidence>